<feature type="region of interest" description="Disordered" evidence="2">
    <location>
        <begin position="1"/>
        <end position="28"/>
    </location>
</feature>
<feature type="non-terminal residue" evidence="3">
    <location>
        <position position="564"/>
    </location>
</feature>
<evidence type="ECO:0000313" key="3">
    <source>
        <dbReference type="EMBL" id="CAE7351848.1"/>
    </source>
</evidence>
<keyword evidence="4" id="KW-1185">Reference proteome</keyword>
<feature type="compositionally biased region" description="Acidic residues" evidence="2">
    <location>
        <begin position="1"/>
        <end position="10"/>
    </location>
</feature>
<keyword evidence="1" id="KW-0175">Coiled coil</keyword>
<evidence type="ECO:0000256" key="1">
    <source>
        <dbReference type="SAM" id="Coils"/>
    </source>
</evidence>
<comment type="caution">
    <text evidence="3">The sequence shown here is derived from an EMBL/GenBank/DDBJ whole genome shotgun (WGS) entry which is preliminary data.</text>
</comment>
<organism evidence="3 4">
    <name type="scientific">Symbiodinium pilosum</name>
    <name type="common">Dinoflagellate</name>
    <dbReference type="NCBI Taxonomy" id="2952"/>
    <lineage>
        <taxon>Eukaryota</taxon>
        <taxon>Sar</taxon>
        <taxon>Alveolata</taxon>
        <taxon>Dinophyceae</taxon>
        <taxon>Suessiales</taxon>
        <taxon>Symbiodiniaceae</taxon>
        <taxon>Symbiodinium</taxon>
    </lineage>
</organism>
<proteinExistence type="predicted"/>
<evidence type="ECO:0000313" key="4">
    <source>
        <dbReference type="Proteomes" id="UP000649617"/>
    </source>
</evidence>
<gene>
    <name evidence="3" type="ORF">SPIL2461_LOCUS8353</name>
</gene>
<feature type="coiled-coil region" evidence="1">
    <location>
        <begin position="372"/>
        <end position="399"/>
    </location>
</feature>
<feature type="region of interest" description="Disordered" evidence="2">
    <location>
        <begin position="205"/>
        <end position="228"/>
    </location>
</feature>
<dbReference type="EMBL" id="CAJNIZ010013615">
    <property type="protein sequence ID" value="CAE7351848.1"/>
    <property type="molecule type" value="Genomic_DNA"/>
</dbReference>
<evidence type="ECO:0000256" key="2">
    <source>
        <dbReference type="SAM" id="MobiDB-lite"/>
    </source>
</evidence>
<reference evidence="3" key="1">
    <citation type="submission" date="2021-02" db="EMBL/GenBank/DDBJ databases">
        <authorList>
            <person name="Dougan E. K."/>
            <person name="Rhodes N."/>
            <person name="Thang M."/>
            <person name="Chan C."/>
        </authorList>
    </citation>
    <scope>NUCLEOTIDE SEQUENCE</scope>
</reference>
<dbReference type="OrthoDB" id="420257at2759"/>
<sequence length="564" mass="62090">MDSVDQDWILEQENQVSTPKKRKEARQDEDRLYNMLSSYNEACPEAAEHHPGKKRGQWSCIKYMERVVAASGLVSDTLGEMTWEKLWLEFSATIRGGRMTEEAAMAKWQESGPEGKLRIWVKTADQLIYRSTYMKEKSVDCEGDVVQRGTEEDIEKMKPAIMMGHDAGMGFDGVAATLVKNGRDTFQASDGFVMDILELQPDMELDDEDEDPSSASAAPAAEAKKDDPEKPKIWVAELFAKKGEEQLSKQLQAEKELLAELDEDAKNHFAGELKMFRVRLEALELCFKQKDAELIKHFIGRFSPVAQSGDDAELPAAKLEMGSCPPCELYAKLKPVSELLAACEKYHSASLPKHIKDQGDVTAMISDIKNPLSQLLQNAAKAERSIKAGREQLKRQKVRMAAAEGKKGAQSATPVVALFDQGVAVGRQIKRVALDKIADADLDFKVPFIIEAPNLVKDVTAAYASELDGFKASFDICRKDQKLARASKGLAPDFESDITVAPKVLQMLNGGVLPAEKMGDTLKKATLLSVFAIDVAYDKVSAEPALVAAVRLTMAGTRAVVVTD</sequence>
<dbReference type="AlphaFoldDB" id="A0A812PA25"/>
<accession>A0A812PA25</accession>
<name>A0A812PA25_SYMPI</name>
<protein>
    <submittedName>
        <fullName evidence="3">Uncharacterized protein</fullName>
    </submittedName>
</protein>
<dbReference type="Proteomes" id="UP000649617">
    <property type="component" value="Unassembled WGS sequence"/>
</dbReference>